<dbReference type="InterPro" id="IPR005599">
    <property type="entry name" value="GPI_mannosylTrfase"/>
</dbReference>
<feature type="transmembrane region" description="Helical" evidence="12">
    <location>
        <begin position="71"/>
        <end position="88"/>
    </location>
</feature>
<evidence type="ECO:0000256" key="2">
    <source>
        <dbReference type="ARBA" id="ARBA00004922"/>
    </source>
</evidence>
<keyword evidence="4 12" id="KW-0328">Glycosyltransferase</keyword>
<evidence type="ECO:0000256" key="9">
    <source>
        <dbReference type="ARBA" id="ARBA00023136"/>
    </source>
</evidence>
<comment type="similarity">
    <text evidence="3 12">Belongs to the glycosyltransferase 22 family.</text>
</comment>
<keyword evidence="5" id="KW-0808">Transferase</keyword>
<evidence type="ECO:0000256" key="11">
    <source>
        <dbReference type="ARBA" id="ARBA00048899"/>
    </source>
</evidence>
<dbReference type="WBParaSite" id="MCU_006803-RA">
    <property type="protein sequence ID" value="MCU_006803-RA"/>
    <property type="gene ID" value="MCU_006803"/>
</dbReference>
<keyword evidence="6 12" id="KW-0812">Transmembrane</keyword>
<evidence type="ECO:0000256" key="12">
    <source>
        <dbReference type="RuleBase" id="RU363075"/>
    </source>
</evidence>
<feature type="transmembrane region" description="Helical" evidence="12">
    <location>
        <begin position="15"/>
        <end position="34"/>
    </location>
</feature>
<comment type="subcellular location">
    <subcellularLocation>
        <location evidence="1 12">Endoplasmic reticulum membrane</location>
        <topology evidence="1 12">Multi-pass membrane protein</topology>
    </subcellularLocation>
</comment>
<sequence>MPSVFLRPFISKTSIQLVVRAILGILGLHAMNSLGVSFRSRLRPLFGARFLLITFTQFHVVFYSARTLPNTFAFVTVMYALGSLLRGLDCQFIMLSGLGILVFRCELMLLYAPLLIFGLYFQFVKIRPVLIATGLLTTLVAISINLHTKPIINNRRNLPKTIAESICLTCMYLHFGIRYLDTNLFAVVIFGIDSNATS</sequence>
<evidence type="ECO:0000256" key="6">
    <source>
        <dbReference type="ARBA" id="ARBA00022692"/>
    </source>
</evidence>
<comment type="catalytic activity">
    <reaction evidence="11">
        <text>an alpha-D-Man-(1-&gt;2)-alpha-D-Man-(1-&gt;2)-alpha-D-Man-(1-&gt;3)-[alpha-D-Man-(1-&gt;2)-alpha-D-Man-(1-&gt;3)-alpha-D-Man-(1-&gt;6)]-beta-D-Man-(1-&gt;4)-beta-D-GlcNAc-(1-&gt;4)-alpha-D-GlcNAc-diphospho-di-trans,poly-cis-dolichol + a di-trans,poly-cis-dolichyl beta-D-mannosyl phosphate = an alpha-D-Man-(1-&gt;2)-alpha-D-Man-(1-&gt;2)-alpha-D-Man-(1-&gt;3)-[alpha-D-Man-(1-&gt;2)-alpha-D-Man-(1-&gt;3)-[alpha-D-Man-(1-&gt;6)]-alpha-D-Man-(1-&gt;6)]-beta-D-Man-(1-&gt;4)-beta-D-GlcNAc-(1-&gt;4)-alpha-D-GlcNAc-diphospho-di-trans,poly-cis-dolichol + a di-trans,poly-cis-dolichyl phosphate + H(+)</text>
        <dbReference type="Rhea" id="RHEA:29535"/>
        <dbReference type="Rhea" id="RHEA-COMP:19498"/>
        <dbReference type="Rhea" id="RHEA-COMP:19501"/>
        <dbReference type="Rhea" id="RHEA-COMP:19518"/>
        <dbReference type="Rhea" id="RHEA-COMP:19519"/>
        <dbReference type="ChEBI" id="CHEBI:15378"/>
        <dbReference type="ChEBI" id="CHEBI:57683"/>
        <dbReference type="ChEBI" id="CHEBI:58211"/>
        <dbReference type="ChEBI" id="CHEBI:132517"/>
        <dbReference type="ChEBI" id="CHEBI:132519"/>
        <dbReference type="EC" id="2.4.1.260"/>
    </reaction>
    <physiologicalReaction direction="left-to-right" evidence="11">
        <dbReference type="Rhea" id="RHEA:29536"/>
    </physiologicalReaction>
</comment>
<evidence type="ECO:0000256" key="3">
    <source>
        <dbReference type="ARBA" id="ARBA00007063"/>
    </source>
</evidence>
<dbReference type="EC" id="2.4.1.-" evidence="12"/>
<name>A0A5K3FCR1_MESCO</name>
<protein>
    <recommendedName>
        <fullName evidence="12">Mannosyltransferase</fullName>
        <ecNumber evidence="12">2.4.1.-</ecNumber>
    </recommendedName>
</protein>
<comment type="pathway">
    <text evidence="2">Protein modification; protein glycosylation.</text>
</comment>
<dbReference type="AlphaFoldDB" id="A0A5K3FCR1"/>
<keyword evidence="9 12" id="KW-0472">Membrane</keyword>
<evidence type="ECO:0000256" key="8">
    <source>
        <dbReference type="ARBA" id="ARBA00022989"/>
    </source>
</evidence>
<organism evidence="13">
    <name type="scientific">Mesocestoides corti</name>
    <name type="common">Flatworm</name>
    <dbReference type="NCBI Taxonomy" id="53468"/>
    <lineage>
        <taxon>Eukaryota</taxon>
        <taxon>Metazoa</taxon>
        <taxon>Spiralia</taxon>
        <taxon>Lophotrochozoa</taxon>
        <taxon>Platyhelminthes</taxon>
        <taxon>Cestoda</taxon>
        <taxon>Eucestoda</taxon>
        <taxon>Cyclophyllidea</taxon>
        <taxon>Mesocestoididae</taxon>
        <taxon>Mesocestoides</taxon>
    </lineage>
</organism>
<proteinExistence type="inferred from homology"/>
<feature type="transmembrane region" description="Helical" evidence="12">
    <location>
        <begin position="100"/>
        <end position="123"/>
    </location>
</feature>
<dbReference type="Pfam" id="PF03901">
    <property type="entry name" value="Glyco_transf_22"/>
    <property type="match status" value="1"/>
</dbReference>
<feature type="transmembrane region" description="Helical" evidence="12">
    <location>
        <begin position="129"/>
        <end position="146"/>
    </location>
</feature>
<keyword evidence="7 12" id="KW-0256">Endoplasmic reticulum</keyword>
<accession>A0A5K3FCR1</accession>
<keyword evidence="8 12" id="KW-1133">Transmembrane helix</keyword>
<dbReference type="PANTHER" id="PTHR22760:SF1">
    <property type="entry name" value="DOL-P-MAN:MAN(7)GLCNAC(2)-PP-DOL ALPHA-1,6-MANNOSYLTRANSFERASE"/>
    <property type="match status" value="1"/>
</dbReference>
<evidence type="ECO:0000256" key="5">
    <source>
        <dbReference type="ARBA" id="ARBA00022679"/>
    </source>
</evidence>
<evidence type="ECO:0000256" key="1">
    <source>
        <dbReference type="ARBA" id="ARBA00004477"/>
    </source>
</evidence>
<dbReference type="GO" id="GO:0006487">
    <property type="term" value="P:protein N-linked glycosylation"/>
    <property type="evidence" value="ECO:0007669"/>
    <property type="project" value="TreeGrafter"/>
</dbReference>
<evidence type="ECO:0000313" key="13">
    <source>
        <dbReference type="WBParaSite" id="MCU_006803-RA"/>
    </source>
</evidence>
<evidence type="ECO:0000256" key="7">
    <source>
        <dbReference type="ARBA" id="ARBA00022824"/>
    </source>
</evidence>
<dbReference type="GO" id="GO:0005789">
    <property type="term" value="C:endoplasmic reticulum membrane"/>
    <property type="evidence" value="ECO:0007669"/>
    <property type="project" value="UniProtKB-SubCell"/>
</dbReference>
<dbReference type="PANTHER" id="PTHR22760">
    <property type="entry name" value="GLYCOSYLTRANSFERASE"/>
    <property type="match status" value="1"/>
</dbReference>
<dbReference type="GO" id="GO:0052917">
    <property type="term" value="F:dol-P-Man:Man(7)GlcNAc(2)-PP-Dol alpha-1,6-mannosyltransferase activity"/>
    <property type="evidence" value="ECO:0007669"/>
    <property type="project" value="UniProtKB-EC"/>
</dbReference>
<reference evidence="13" key="1">
    <citation type="submission" date="2019-11" db="UniProtKB">
        <authorList>
            <consortium name="WormBaseParasite"/>
        </authorList>
    </citation>
    <scope>IDENTIFICATION</scope>
</reference>
<comment type="function">
    <text evidence="10">Mannosyltransferase that operates in the biosynthetic pathway of dolichol-linked oligosaccharides, the glycan precursors employed in protein asparagine (N)-glycosylation. The assembly of dolichol-linked oligosaccharides begins on the cytosolic side of the endoplasmic reticulum membrane and finishes in its lumen. The sequential addition of sugars to dolichol pyrophosphate produces dolichol-linked oligosaccharides containing fourteen sugars, including two GlcNAcs, nine mannoses and three glucoses. Once assembled, the oligosaccharide is transferred from the lipid to nascent proteins by oligosaccharyltransferases. In the lumen of the endoplasmic reticulum, adds the eighth mannose residue in an alpha-1,6 linkage onto Man(7)GlcNAc(2)-PP-dolichol to produce Man(8)GlcNAc(2)-PP-dolichol.</text>
</comment>
<evidence type="ECO:0000256" key="4">
    <source>
        <dbReference type="ARBA" id="ARBA00022676"/>
    </source>
</evidence>
<feature type="transmembrane region" description="Helical" evidence="12">
    <location>
        <begin position="46"/>
        <end position="65"/>
    </location>
</feature>
<evidence type="ECO:0000256" key="10">
    <source>
        <dbReference type="ARBA" id="ARBA00044721"/>
    </source>
</evidence>
<dbReference type="UniPathway" id="UPA00378"/>